<keyword evidence="2" id="KW-0805">Transcription regulation</keyword>
<keyword evidence="3" id="KW-0238">DNA-binding</keyword>
<evidence type="ECO:0000256" key="2">
    <source>
        <dbReference type="ARBA" id="ARBA00023015"/>
    </source>
</evidence>
<organism evidence="6 7">
    <name type="scientific">Endozoicomonas gorgoniicola</name>
    <dbReference type="NCBI Taxonomy" id="1234144"/>
    <lineage>
        <taxon>Bacteria</taxon>
        <taxon>Pseudomonadati</taxon>
        <taxon>Pseudomonadota</taxon>
        <taxon>Gammaproteobacteria</taxon>
        <taxon>Oceanospirillales</taxon>
        <taxon>Endozoicomonadaceae</taxon>
        <taxon>Endozoicomonas</taxon>
    </lineage>
</organism>
<dbReference type="InterPro" id="IPR036390">
    <property type="entry name" value="WH_DNA-bd_sf"/>
</dbReference>
<dbReference type="InterPro" id="IPR058163">
    <property type="entry name" value="LysR-type_TF_proteobact-type"/>
</dbReference>
<keyword evidence="7" id="KW-1185">Reference proteome</keyword>
<dbReference type="Gene3D" id="3.40.190.290">
    <property type="match status" value="1"/>
</dbReference>
<reference evidence="6 7" key="1">
    <citation type="submission" date="2022-10" db="EMBL/GenBank/DDBJ databases">
        <title>High-quality genome sequences of two octocoral-associated bacteria, Endozoicomonas euniceicola EF212 and Endozoicomonas gorgoniicola PS125.</title>
        <authorList>
            <person name="Chiou Y.-J."/>
            <person name="Chen Y.-H."/>
        </authorList>
    </citation>
    <scope>NUCLEOTIDE SEQUENCE [LARGE SCALE GENOMIC DNA]</scope>
    <source>
        <strain evidence="6 7">PS125</strain>
    </source>
</reference>
<dbReference type="Pfam" id="PF03466">
    <property type="entry name" value="LysR_substrate"/>
    <property type="match status" value="1"/>
</dbReference>
<protein>
    <submittedName>
        <fullName evidence="6">LysR family transcriptional regulator</fullName>
    </submittedName>
</protein>
<dbReference type="InterPro" id="IPR036388">
    <property type="entry name" value="WH-like_DNA-bd_sf"/>
</dbReference>
<feature type="domain" description="HTH lysR-type" evidence="5">
    <location>
        <begin position="1"/>
        <end position="59"/>
    </location>
</feature>
<dbReference type="PANTHER" id="PTHR30537">
    <property type="entry name" value="HTH-TYPE TRANSCRIPTIONAL REGULATOR"/>
    <property type="match status" value="1"/>
</dbReference>
<dbReference type="RefSeq" id="WP_262566545.1">
    <property type="nucleotide sequence ID" value="NZ_JAPFCC010000001.1"/>
</dbReference>
<evidence type="ECO:0000259" key="5">
    <source>
        <dbReference type="PROSITE" id="PS50931"/>
    </source>
</evidence>
<dbReference type="InterPro" id="IPR005119">
    <property type="entry name" value="LysR_subst-bd"/>
</dbReference>
<dbReference type="PANTHER" id="PTHR30537:SF10">
    <property type="entry name" value="TRANSCRIPTIONAL REGULATOR-RELATED"/>
    <property type="match status" value="1"/>
</dbReference>
<dbReference type="Proteomes" id="UP001209854">
    <property type="component" value="Unassembled WGS sequence"/>
</dbReference>
<dbReference type="SUPFAM" id="SSF46785">
    <property type="entry name" value="Winged helix' DNA-binding domain"/>
    <property type="match status" value="1"/>
</dbReference>
<evidence type="ECO:0000256" key="3">
    <source>
        <dbReference type="ARBA" id="ARBA00023125"/>
    </source>
</evidence>
<dbReference type="EMBL" id="JAPFCC010000001">
    <property type="protein sequence ID" value="MCW7551496.1"/>
    <property type="molecule type" value="Genomic_DNA"/>
</dbReference>
<comment type="similarity">
    <text evidence="1">Belongs to the LysR transcriptional regulatory family.</text>
</comment>
<accession>A0ABT3MQ42</accession>
<evidence type="ECO:0000256" key="4">
    <source>
        <dbReference type="ARBA" id="ARBA00023163"/>
    </source>
</evidence>
<dbReference type="Gene3D" id="1.10.10.10">
    <property type="entry name" value="Winged helix-like DNA-binding domain superfamily/Winged helix DNA-binding domain"/>
    <property type="match status" value="1"/>
</dbReference>
<evidence type="ECO:0000313" key="7">
    <source>
        <dbReference type="Proteomes" id="UP001209854"/>
    </source>
</evidence>
<dbReference type="SUPFAM" id="SSF53850">
    <property type="entry name" value="Periplasmic binding protein-like II"/>
    <property type="match status" value="1"/>
</dbReference>
<proteinExistence type="inferred from homology"/>
<sequence length="306" mass="34251">MANWEGIREFVAVTETESFTLASKRLGLSIAQVSRQVSALEQRLATKLFYRSTRRVTVTEAGQLFYNHCRPLLDGLDEAEAVLTSLQTHPKGSIKVTTPVTFGERYIAPVVNAYCYEFPDINVELNLTNLRVDLIENGFDLAIRLGQLDSSNMIARQLGVRSQHLCASPEYIKQFGSPETLNDLESHNCLMGSSDYWRFEENNQTRNLKVTGSLRCNSGNALLDAALKALGIVQLPNHYVAPAIQSGELVELLADYQPPAEGIWVLYPHNRHLSTKVSLLIERINQKFKETDMTTKARTPGERPGL</sequence>
<dbReference type="InterPro" id="IPR000847">
    <property type="entry name" value="LysR_HTH_N"/>
</dbReference>
<comment type="caution">
    <text evidence="6">The sequence shown here is derived from an EMBL/GenBank/DDBJ whole genome shotgun (WGS) entry which is preliminary data.</text>
</comment>
<dbReference type="PROSITE" id="PS50931">
    <property type="entry name" value="HTH_LYSR"/>
    <property type="match status" value="1"/>
</dbReference>
<name>A0ABT3MQ42_9GAMM</name>
<keyword evidence="4" id="KW-0804">Transcription</keyword>
<evidence type="ECO:0000313" key="6">
    <source>
        <dbReference type="EMBL" id="MCW7551496.1"/>
    </source>
</evidence>
<evidence type="ECO:0000256" key="1">
    <source>
        <dbReference type="ARBA" id="ARBA00009437"/>
    </source>
</evidence>
<dbReference type="Pfam" id="PF00126">
    <property type="entry name" value="HTH_1"/>
    <property type="match status" value="1"/>
</dbReference>
<gene>
    <name evidence="6" type="ORF">NX722_02325</name>
</gene>